<evidence type="ECO:0000313" key="2">
    <source>
        <dbReference type="EMBL" id="KAJ1197049.1"/>
    </source>
</evidence>
<sequence length="166" mass="18869">MQRQPKKPPLRGGTERRRNRNRQKPWKTAADPRELNERAPRFRRSVASPGTGCGTRGIGREAGGTEKGRKGITKGNGTGNTGRKGKQKGGTTRGALGRKEDRRENEKEKNSEERYIRICEQRTDQKGKQENNKKGRKGQQGQEQNRPKREPGKNKGVKRKRQEKDT</sequence>
<name>A0AAV7VAC5_PLEWA</name>
<evidence type="ECO:0000313" key="3">
    <source>
        <dbReference type="Proteomes" id="UP001066276"/>
    </source>
</evidence>
<evidence type="ECO:0000256" key="1">
    <source>
        <dbReference type="SAM" id="MobiDB-lite"/>
    </source>
</evidence>
<organism evidence="2 3">
    <name type="scientific">Pleurodeles waltl</name>
    <name type="common">Iberian ribbed newt</name>
    <dbReference type="NCBI Taxonomy" id="8319"/>
    <lineage>
        <taxon>Eukaryota</taxon>
        <taxon>Metazoa</taxon>
        <taxon>Chordata</taxon>
        <taxon>Craniata</taxon>
        <taxon>Vertebrata</taxon>
        <taxon>Euteleostomi</taxon>
        <taxon>Amphibia</taxon>
        <taxon>Batrachia</taxon>
        <taxon>Caudata</taxon>
        <taxon>Salamandroidea</taxon>
        <taxon>Salamandridae</taxon>
        <taxon>Pleurodelinae</taxon>
        <taxon>Pleurodeles</taxon>
    </lineage>
</organism>
<dbReference type="Proteomes" id="UP001066276">
    <property type="component" value="Chromosome 2_1"/>
</dbReference>
<gene>
    <name evidence="2" type="ORF">NDU88_000911</name>
</gene>
<feature type="region of interest" description="Disordered" evidence="1">
    <location>
        <begin position="1"/>
        <end position="166"/>
    </location>
</feature>
<accession>A0AAV7VAC5</accession>
<feature type="compositionally biased region" description="Basic and acidic residues" evidence="1">
    <location>
        <begin position="97"/>
        <end position="133"/>
    </location>
</feature>
<dbReference type="AlphaFoldDB" id="A0AAV7VAC5"/>
<dbReference type="EMBL" id="JANPWB010000003">
    <property type="protein sequence ID" value="KAJ1197049.1"/>
    <property type="molecule type" value="Genomic_DNA"/>
</dbReference>
<protein>
    <submittedName>
        <fullName evidence="2">Uncharacterized protein</fullName>
    </submittedName>
</protein>
<comment type="caution">
    <text evidence="2">The sequence shown here is derived from an EMBL/GenBank/DDBJ whole genome shotgun (WGS) entry which is preliminary data.</text>
</comment>
<proteinExistence type="predicted"/>
<keyword evidence="3" id="KW-1185">Reference proteome</keyword>
<feature type="compositionally biased region" description="Basic residues" evidence="1">
    <location>
        <begin position="155"/>
        <end position="166"/>
    </location>
</feature>
<reference evidence="2" key="1">
    <citation type="journal article" date="2022" name="bioRxiv">
        <title>Sequencing and chromosome-scale assembly of the giantPleurodeles waltlgenome.</title>
        <authorList>
            <person name="Brown T."/>
            <person name="Elewa A."/>
            <person name="Iarovenko S."/>
            <person name="Subramanian E."/>
            <person name="Araus A.J."/>
            <person name="Petzold A."/>
            <person name="Susuki M."/>
            <person name="Suzuki K.-i.T."/>
            <person name="Hayashi T."/>
            <person name="Toyoda A."/>
            <person name="Oliveira C."/>
            <person name="Osipova E."/>
            <person name="Leigh N.D."/>
            <person name="Simon A."/>
            <person name="Yun M.H."/>
        </authorList>
    </citation>
    <scope>NUCLEOTIDE SEQUENCE</scope>
    <source>
        <strain evidence="2">20211129_DDA</strain>
        <tissue evidence="2">Liver</tissue>
    </source>
</reference>
<feature type="compositionally biased region" description="Gly residues" evidence="1">
    <location>
        <begin position="51"/>
        <end position="62"/>
    </location>
</feature>
<feature type="compositionally biased region" description="Basic and acidic residues" evidence="1">
    <location>
        <begin position="30"/>
        <end position="40"/>
    </location>
</feature>